<dbReference type="Pfam" id="PF24237">
    <property type="entry name" value="INO80E"/>
    <property type="match status" value="1"/>
</dbReference>
<feature type="compositionally biased region" description="Polar residues" evidence="2">
    <location>
        <begin position="132"/>
        <end position="142"/>
    </location>
</feature>
<organism evidence="6">
    <name type="scientific">Onchocerca flexuosa</name>
    <dbReference type="NCBI Taxonomy" id="387005"/>
    <lineage>
        <taxon>Eukaryota</taxon>
        <taxon>Metazoa</taxon>
        <taxon>Ecdysozoa</taxon>
        <taxon>Nematoda</taxon>
        <taxon>Chromadorea</taxon>
        <taxon>Rhabditida</taxon>
        <taxon>Spirurina</taxon>
        <taxon>Spiruromorpha</taxon>
        <taxon>Filarioidea</taxon>
        <taxon>Onchocercidae</taxon>
        <taxon>Onchocerca</taxon>
    </lineage>
</organism>
<dbReference type="PANTHER" id="PTHR21812">
    <property type="entry name" value="INO80 COMPLEX SUBUNIT E"/>
    <property type="match status" value="1"/>
</dbReference>
<protein>
    <submittedName>
        <fullName evidence="6">INO80 complex subunit E</fullName>
    </submittedName>
</protein>
<dbReference type="InterPro" id="IPR026678">
    <property type="entry name" value="INO80E"/>
</dbReference>
<dbReference type="GO" id="GO:0006338">
    <property type="term" value="P:chromatin remodeling"/>
    <property type="evidence" value="ECO:0007669"/>
    <property type="project" value="InterPro"/>
</dbReference>
<dbReference type="PANTHER" id="PTHR21812:SF1">
    <property type="entry name" value="INO80 COMPLEX SUBUNIT E"/>
    <property type="match status" value="1"/>
</dbReference>
<feature type="region of interest" description="Disordered" evidence="2">
    <location>
        <begin position="434"/>
        <end position="476"/>
    </location>
</feature>
<feature type="region of interest" description="Disordered" evidence="2">
    <location>
        <begin position="104"/>
        <end position="175"/>
    </location>
</feature>
<feature type="compositionally biased region" description="Basic residues" evidence="2">
    <location>
        <begin position="452"/>
        <end position="466"/>
    </location>
</feature>
<dbReference type="EMBL" id="UZAJ01001119">
    <property type="protein sequence ID" value="VDO31773.1"/>
    <property type="molecule type" value="Genomic_DNA"/>
</dbReference>
<accession>A0A183H3L3</accession>
<feature type="compositionally biased region" description="Low complexity" evidence="2">
    <location>
        <begin position="490"/>
        <end position="508"/>
    </location>
</feature>
<feature type="compositionally biased region" description="Polar residues" evidence="2">
    <location>
        <begin position="160"/>
        <end position="175"/>
    </location>
</feature>
<reference evidence="6" key="1">
    <citation type="submission" date="2016-06" db="UniProtKB">
        <authorList>
            <consortium name="WormBaseParasite"/>
        </authorList>
    </citation>
    <scope>IDENTIFICATION</scope>
</reference>
<dbReference type="AlphaFoldDB" id="A0A183H3L3"/>
<feature type="compositionally biased region" description="Low complexity" evidence="2">
    <location>
        <begin position="145"/>
        <end position="159"/>
    </location>
</feature>
<evidence type="ECO:0000256" key="2">
    <source>
        <dbReference type="SAM" id="MobiDB-lite"/>
    </source>
</evidence>
<dbReference type="GO" id="GO:0031011">
    <property type="term" value="C:Ino80 complex"/>
    <property type="evidence" value="ECO:0007669"/>
    <property type="project" value="InterPro"/>
</dbReference>
<evidence type="ECO:0000259" key="3">
    <source>
        <dbReference type="Pfam" id="PF24237"/>
    </source>
</evidence>
<evidence type="ECO:0000313" key="4">
    <source>
        <dbReference type="EMBL" id="VDO31773.1"/>
    </source>
</evidence>
<name>A0A183H3L3_9BILA</name>
<dbReference type="WBParaSite" id="OFLC_0000207201-mRNA-1">
    <property type="protein sequence ID" value="OFLC_0000207201-mRNA-1"/>
    <property type="gene ID" value="OFLC_0000207201"/>
</dbReference>
<evidence type="ECO:0000256" key="1">
    <source>
        <dbReference type="SAM" id="Coils"/>
    </source>
</evidence>
<feature type="region of interest" description="Disordered" evidence="2">
    <location>
        <begin position="233"/>
        <end position="262"/>
    </location>
</feature>
<feature type="domain" description="INO80 complex subunit E N-terminal" evidence="3">
    <location>
        <begin position="381"/>
        <end position="426"/>
    </location>
</feature>
<keyword evidence="5" id="KW-1185">Reference proteome</keyword>
<evidence type="ECO:0000313" key="6">
    <source>
        <dbReference type="WBParaSite" id="OFLC_0000207201-mRNA-1"/>
    </source>
</evidence>
<dbReference type="STRING" id="387005.A0A183H3L3"/>
<sequence length="581" mass="66030">MTTNVYLFYWFATPDRLLMANLFSGIMLESEQQQQLTDNRSLGGCHQVTPVTAQQQQLTFLVTTQQPLPSVGHVIGQQQSIQNQSCYMSTGQVTSALNCVPSPIPSRTTSSTPHTHSSAISSPSPLSVQSTNGGQCSVQLRGTASCPPQSLSNPSPLSSTRVNAPSPLQSSSNAAATVPHFQRQCSVSFTPNSGSHAEHFRSATSRSFDGEYDNIHQQQLIMCDASSQQMHHSLQLQQARQQHVLHSPRLQHQQQQQQKCLKQPTMLNQQSQHQNLQLQQQQHCQQQQMLQQQHCQQPQVLQQQQLQVLQRPQQQNFPHQLQTIQQKQQVQQIQQSQQVQMQHGYVQFPLQKQLKKHFTQQRDDGDEEEEEEVQQRPLTAKEEYRELKHRFRFLVYENECYQEELRNLQRKLLKLSRDKNFLLDRLLLYEKLSDSSDESDSSVKTVEEKAPPKKKSRPPTSRRRSTNAKTKSANNVNCADSDSVKISLTEQQMQKQPLQQSSEQQRLPIQTTEATTSISVPLCSASEMSAREQHVTVPIFTCLSERNIKREEAVISTPITEDAVFEENGIGQFSSSFTSPR</sequence>
<dbReference type="InterPro" id="IPR056515">
    <property type="entry name" value="INO80E_N"/>
</dbReference>
<feature type="region of interest" description="Disordered" evidence="2">
    <location>
        <begin position="490"/>
        <end position="511"/>
    </location>
</feature>
<feature type="region of interest" description="Disordered" evidence="2">
    <location>
        <begin position="356"/>
        <end position="378"/>
    </location>
</feature>
<gene>
    <name evidence="4" type="ORF">OFLC_LOCUS2073</name>
</gene>
<feature type="coiled-coil region" evidence="1">
    <location>
        <begin position="391"/>
        <end position="425"/>
    </location>
</feature>
<dbReference type="Proteomes" id="UP000267606">
    <property type="component" value="Unassembled WGS sequence"/>
</dbReference>
<evidence type="ECO:0000313" key="5">
    <source>
        <dbReference type="Proteomes" id="UP000267606"/>
    </source>
</evidence>
<feature type="compositionally biased region" description="Low complexity" evidence="2">
    <location>
        <begin position="105"/>
        <end position="131"/>
    </location>
</feature>
<proteinExistence type="predicted"/>
<reference evidence="4 5" key="2">
    <citation type="submission" date="2018-11" db="EMBL/GenBank/DDBJ databases">
        <authorList>
            <consortium name="Pathogen Informatics"/>
        </authorList>
    </citation>
    <scope>NUCLEOTIDE SEQUENCE [LARGE SCALE GENOMIC DNA]</scope>
</reference>
<keyword evidence="1" id="KW-0175">Coiled coil</keyword>
<feature type="compositionally biased region" description="Polar residues" evidence="2">
    <location>
        <begin position="467"/>
        <end position="476"/>
    </location>
</feature>